<dbReference type="RefSeq" id="WP_023846268.1">
    <property type="nucleotide sequence ID" value="NZ_AZAJ01000001.1"/>
</dbReference>
<keyword evidence="1" id="KW-1133">Transmembrane helix</keyword>
<dbReference type="Proteomes" id="UP000019483">
    <property type="component" value="Unassembled WGS sequence"/>
</dbReference>
<dbReference type="EMBL" id="AZAJ01000001">
    <property type="protein sequence ID" value="ETA69135.1"/>
    <property type="molecule type" value="Genomic_DNA"/>
</dbReference>
<accession>W9DU45</accession>
<feature type="transmembrane region" description="Helical" evidence="1">
    <location>
        <begin position="36"/>
        <end position="59"/>
    </location>
</feature>
<dbReference type="AlphaFoldDB" id="W9DU45"/>
<dbReference type="STRING" id="1090322.MettiDRAFT_2629"/>
<gene>
    <name evidence="2" type="ORF">MettiDRAFT_2629</name>
</gene>
<keyword evidence="1" id="KW-0472">Membrane</keyword>
<organism evidence="2 3">
    <name type="scientific">Methanolobus tindarius DSM 2278</name>
    <dbReference type="NCBI Taxonomy" id="1090322"/>
    <lineage>
        <taxon>Archaea</taxon>
        <taxon>Methanobacteriati</taxon>
        <taxon>Methanobacteriota</taxon>
        <taxon>Stenosarchaea group</taxon>
        <taxon>Methanomicrobia</taxon>
        <taxon>Methanosarcinales</taxon>
        <taxon>Methanosarcinaceae</taxon>
        <taxon>Methanolobus</taxon>
    </lineage>
</organism>
<sequence>MTEIITEPAVPTIEEMPTQDETEKLTELQKWERAKIGFVCIALGFGGSASLLIADAIMYDEIRNGSILIIGGFSFLMFMFAIIADKKAKKSSREAL</sequence>
<proteinExistence type="predicted"/>
<comment type="caution">
    <text evidence="2">The sequence shown here is derived from an EMBL/GenBank/DDBJ whole genome shotgun (WGS) entry which is preliminary data.</text>
</comment>
<feature type="transmembrane region" description="Helical" evidence="1">
    <location>
        <begin position="65"/>
        <end position="84"/>
    </location>
</feature>
<reference evidence="2 3" key="1">
    <citation type="submission" date="2013-08" db="EMBL/GenBank/DDBJ databases">
        <authorList>
            <consortium name="DOE Joint Genome Institute"/>
            <person name="Eisen J."/>
            <person name="Huntemann M."/>
            <person name="Han J."/>
            <person name="Chen A."/>
            <person name="Kyrpides N."/>
            <person name="Mavromatis K."/>
            <person name="Markowitz V."/>
            <person name="Palaniappan K."/>
            <person name="Ivanova N."/>
            <person name="Schaumberg A."/>
            <person name="Pati A."/>
            <person name="Liolios K."/>
            <person name="Nordberg H.P."/>
            <person name="Cantor M.N."/>
            <person name="Hua S.X."/>
            <person name="Woyke T."/>
        </authorList>
    </citation>
    <scope>NUCLEOTIDE SEQUENCE [LARGE SCALE GENOMIC DNA]</scope>
    <source>
        <strain evidence="2 3">DSM 2278</strain>
    </source>
</reference>
<evidence type="ECO:0000313" key="3">
    <source>
        <dbReference type="Proteomes" id="UP000019483"/>
    </source>
</evidence>
<evidence type="ECO:0000313" key="2">
    <source>
        <dbReference type="EMBL" id="ETA69135.1"/>
    </source>
</evidence>
<name>W9DU45_METTI</name>
<keyword evidence="1" id="KW-0812">Transmembrane</keyword>
<protein>
    <submittedName>
        <fullName evidence="2">Uncharacterized protein</fullName>
    </submittedName>
</protein>
<evidence type="ECO:0000256" key="1">
    <source>
        <dbReference type="SAM" id="Phobius"/>
    </source>
</evidence>
<keyword evidence="3" id="KW-1185">Reference proteome</keyword>